<accession>A0A8T0R6H3</accession>
<dbReference type="EMBL" id="CM029048">
    <property type="protein sequence ID" value="KAG2580563.1"/>
    <property type="molecule type" value="Genomic_DNA"/>
</dbReference>
<gene>
    <name evidence="1" type="ORF">PVAP13_6NG355800</name>
</gene>
<evidence type="ECO:0000313" key="1">
    <source>
        <dbReference type="EMBL" id="KAG2580563.1"/>
    </source>
</evidence>
<dbReference type="AlphaFoldDB" id="A0A8T0R6H3"/>
<proteinExistence type="predicted"/>
<organism evidence="1 2">
    <name type="scientific">Panicum virgatum</name>
    <name type="common">Blackwell switchgrass</name>
    <dbReference type="NCBI Taxonomy" id="38727"/>
    <lineage>
        <taxon>Eukaryota</taxon>
        <taxon>Viridiplantae</taxon>
        <taxon>Streptophyta</taxon>
        <taxon>Embryophyta</taxon>
        <taxon>Tracheophyta</taxon>
        <taxon>Spermatophyta</taxon>
        <taxon>Magnoliopsida</taxon>
        <taxon>Liliopsida</taxon>
        <taxon>Poales</taxon>
        <taxon>Poaceae</taxon>
        <taxon>PACMAD clade</taxon>
        <taxon>Panicoideae</taxon>
        <taxon>Panicodae</taxon>
        <taxon>Paniceae</taxon>
        <taxon>Panicinae</taxon>
        <taxon>Panicum</taxon>
        <taxon>Panicum sect. Hiantes</taxon>
    </lineage>
</organism>
<sequence>MGCILVLACHKQQAGKGQGHELPWCDVPIYGWEIECTGHDHCVSHGGPSVLAWCSSLDIVVFDDNVFKRGVYFLSQKWNCVIWESRWPAALGVCQNGQQKNTGDLPTACCAKVVLSKEHPQLLTTSDAVKRDQDLVVAADHSDRHSANVVTKQWTRANSIISIIKHDLQNYLTNLVLPIAGWATVVKKHQLFPAVFFLPFLWKPSSNSTCRCYDSVGKAYW</sequence>
<reference evidence="1" key="1">
    <citation type="submission" date="2020-05" db="EMBL/GenBank/DDBJ databases">
        <title>WGS assembly of Panicum virgatum.</title>
        <authorList>
            <person name="Lovell J.T."/>
            <person name="Jenkins J."/>
            <person name="Shu S."/>
            <person name="Juenger T.E."/>
            <person name="Schmutz J."/>
        </authorList>
    </citation>
    <scope>NUCLEOTIDE SEQUENCE</scope>
    <source>
        <strain evidence="1">AP13</strain>
    </source>
</reference>
<dbReference type="Proteomes" id="UP000823388">
    <property type="component" value="Chromosome 6N"/>
</dbReference>
<name>A0A8T0R6H3_PANVG</name>
<keyword evidence="2" id="KW-1185">Reference proteome</keyword>
<comment type="caution">
    <text evidence="1">The sequence shown here is derived from an EMBL/GenBank/DDBJ whole genome shotgun (WGS) entry which is preliminary data.</text>
</comment>
<evidence type="ECO:0000313" key="2">
    <source>
        <dbReference type="Proteomes" id="UP000823388"/>
    </source>
</evidence>
<protein>
    <submittedName>
        <fullName evidence="1">Uncharacterized protein</fullName>
    </submittedName>
</protein>